<accession>A0A9R1VLZ0</accession>
<gene>
    <name evidence="1" type="ORF">LSAT_V11C500259920</name>
</gene>
<proteinExistence type="predicted"/>
<sequence>MRLANKNVLNAKPISVAIPTEIGPSKHDLGEARKKKDVVVQTKYGQITERAIMESVYASTEIFGEVLDTWADLLNHQELERDFENSPYRLFLKVAVSNAYLTSTLSDERKYEKFKKNFHDSTDGYKKILNIKYIYVV</sequence>
<name>A0A9R1VLZ0_LACSA</name>
<dbReference type="EMBL" id="NBSK02000005">
    <property type="protein sequence ID" value="KAJ0207068.1"/>
    <property type="molecule type" value="Genomic_DNA"/>
</dbReference>
<dbReference type="AlphaFoldDB" id="A0A9R1VLZ0"/>
<evidence type="ECO:0000313" key="1">
    <source>
        <dbReference type="EMBL" id="KAJ0207068.1"/>
    </source>
</evidence>
<comment type="caution">
    <text evidence="1">The sequence shown here is derived from an EMBL/GenBank/DDBJ whole genome shotgun (WGS) entry which is preliminary data.</text>
</comment>
<protein>
    <submittedName>
        <fullName evidence="1">Uncharacterized protein</fullName>
    </submittedName>
</protein>
<reference evidence="1 2" key="1">
    <citation type="journal article" date="2017" name="Nat. Commun.">
        <title>Genome assembly with in vitro proximity ligation data and whole-genome triplication in lettuce.</title>
        <authorList>
            <person name="Reyes-Chin-Wo S."/>
            <person name="Wang Z."/>
            <person name="Yang X."/>
            <person name="Kozik A."/>
            <person name="Arikit S."/>
            <person name="Song C."/>
            <person name="Xia L."/>
            <person name="Froenicke L."/>
            <person name="Lavelle D.O."/>
            <person name="Truco M.J."/>
            <person name="Xia R."/>
            <person name="Zhu S."/>
            <person name="Xu C."/>
            <person name="Xu H."/>
            <person name="Xu X."/>
            <person name="Cox K."/>
            <person name="Korf I."/>
            <person name="Meyers B.C."/>
            <person name="Michelmore R.W."/>
        </authorList>
    </citation>
    <scope>NUCLEOTIDE SEQUENCE [LARGE SCALE GENOMIC DNA]</scope>
    <source>
        <strain evidence="2">cv. Salinas</strain>
        <tissue evidence="1">Seedlings</tissue>
    </source>
</reference>
<dbReference type="Proteomes" id="UP000235145">
    <property type="component" value="Unassembled WGS sequence"/>
</dbReference>
<organism evidence="1 2">
    <name type="scientific">Lactuca sativa</name>
    <name type="common">Garden lettuce</name>
    <dbReference type="NCBI Taxonomy" id="4236"/>
    <lineage>
        <taxon>Eukaryota</taxon>
        <taxon>Viridiplantae</taxon>
        <taxon>Streptophyta</taxon>
        <taxon>Embryophyta</taxon>
        <taxon>Tracheophyta</taxon>
        <taxon>Spermatophyta</taxon>
        <taxon>Magnoliopsida</taxon>
        <taxon>eudicotyledons</taxon>
        <taxon>Gunneridae</taxon>
        <taxon>Pentapetalae</taxon>
        <taxon>asterids</taxon>
        <taxon>campanulids</taxon>
        <taxon>Asterales</taxon>
        <taxon>Asteraceae</taxon>
        <taxon>Cichorioideae</taxon>
        <taxon>Cichorieae</taxon>
        <taxon>Lactucinae</taxon>
        <taxon>Lactuca</taxon>
    </lineage>
</organism>
<keyword evidence="2" id="KW-1185">Reference proteome</keyword>
<evidence type="ECO:0000313" key="2">
    <source>
        <dbReference type="Proteomes" id="UP000235145"/>
    </source>
</evidence>